<dbReference type="EMBL" id="BMTP01000011">
    <property type="protein sequence ID" value="GGU49985.1"/>
    <property type="molecule type" value="Genomic_DNA"/>
</dbReference>
<comment type="caution">
    <text evidence="1">The sequence shown here is derived from an EMBL/GenBank/DDBJ whole genome shotgun (WGS) entry which is preliminary data.</text>
</comment>
<evidence type="ECO:0000313" key="2">
    <source>
        <dbReference type="Proteomes" id="UP000636661"/>
    </source>
</evidence>
<name>A0A918M5C0_9ACTN</name>
<dbReference type="Proteomes" id="UP000636661">
    <property type="component" value="Unassembled WGS sequence"/>
</dbReference>
<accession>A0A918M5C0</accession>
<protein>
    <submittedName>
        <fullName evidence="1">Uncharacterized protein</fullName>
    </submittedName>
</protein>
<reference evidence="1" key="2">
    <citation type="submission" date="2020-09" db="EMBL/GenBank/DDBJ databases">
        <authorList>
            <person name="Sun Q."/>
            <person name="Ohkuma M."/>
        </authorList>
    </citation>
    <scope>NUCLEOTIDE SEQUENCE</scope>
    <source>
        <strain evidence="1">JCM 4391</strain>
    </source>
</reference>
<sequence length="61" mass="6610">MRADGKVPGPAHSLTDVVEFLGRAVREVPAYEGGTLPADRAEGRWPGGPYGWVRVQVQPPR</sequence>
<evidence type="ECO:0000313" key="1">
    <source>
        <dbReference type="EMBL" id="GGU49985.1"/>
    </source>
</evidence>
<proteinExistence type="predicted"/>
<gene>
    <name evidence="1" type="ORF">GCM10010274_43290</name>
</gene>
<reference evidence="1" key="1">
    <citation type="journal article" date="2014" name="Int. J. Syst. Evol. Microbiol.">
        <title>Complete genome sequence of Corynebacterium casei LMG S-19264T (=DSM 44701T), isolated from a smear-ripened cheese.</title>
        <authorList>
            <consortium name="US DOE Joint Genome Institute (JGI-PGF)"/>
            <person name="Walter F."/>
            <person name="Albersmeier A."/>
            <person name="Kalinowski J."/>
            <person name="Ruckert C."/>
        </authorList>
    </citation>
    <scope>NUCLEOTIDE SEQUENCE</scope>
    <source>
        <strain evidence="1">JCM 4391</strain>
    </source>
</reference>
<organism evidence="1 2">
    <name type="scientific">Streptomyces lavendofoliae</name>
    <dbReference type="NCBI Taxonomy" id="67314"/>
    <lineage>
        <taxon>Bacteria</taxon>
        <taxon>Bacillati</taxon>
        <taxon>Actinomycetota</taxon>
        <taxon>Actinomycetes</taxon>
        <taxon>Kitasatosporales</taxon>
        <taxon>Streptomycetaceae</taxon>
        <taxon>Streptomyces</taxon>
    </lineage>
</organism>
<keyword evidence="2" id="KW-1185">Reference proteome</keyword>
<dbReference type="AlphaFoldDB" id="A0A918M5C0"/>